<proteinExistence type="predicted"/>
<dbReference type="PROSITE" id="PS50089">
    <property type="entry name" value="ZF_RING_2"/>
    <property type="match status" value="1"/>
</dbReference>
<accession>A0A8H5BD64</accession>
<evidence type="ECO:0000256" key="4">
    <source>
        <dbReference type="PROSITE-ProRule" id="PRU00175"/>
    </source>
</evidence>
<evidence type="ECO:0000256" key="2">
    <source>
        <dbReference type="ARBA" id="ARBA00022771"/>
    </source>
</evidence>
<feature type="compositionally biased region" description="Low complexity" evidence="6">
    <location>
        <begin position="241"/>
        <end position="251"/>
    </location>
</feature>
<comment type="caution">
    <text evidence="8">The sequence shown here is derived from an EMBL/GenBank/DDBJ whole genome shotgun (WGS) entry which is preliminary data.</text>
</comment>
<feature type="coiled-coil region" evidence="5">
    <location>
        <begin position="97"/>
        <end position="124"/>
    </location>
</feature>
<dbReference type="EMBL" id="JAACJK010000170">
    <property type="protein sequence ID" value="KAF5320318.1"/>
    <property type="molecule type" value="Genomic_DNA"/>
</dbReference>
<dbReference type="Pfam" id="PF13445">
    <property type="entry name" value="zf-RING_UBOX"/>
    <property type="match status" value="1"/>
</dbReference>
<keyword evidence="2 4" id="KW-0863">Zinc-finger</keyword>
<feature type="region of interest" description="Disordered" evidence="6">
    <location>
        <begin position="275"/>
        <end position="323"/>
    </location>
</feature>
<dbReference type="SMART" id="SM00184">
    <property type="entry name" value="RING"/>
    <property type="match status" value="1"/>
</dbReference>
<evidence type="ECO:0000256" key="6">
    <source>
        <dbReference type="SAM" id="MobiDB-lite"/>
    </source>
</evidence>
<feature type="domain" description="RING-type" evidence="7">
    <location>
        <begin position="5"/>
        <end position="48"/>
    </location>
</feature>
<feature type="region of interest" description="Disordered" evidence="6">
    <location>
        <begin position="350"/>
        <end position="369"/>
    </location>
</feature>
<dbReference type="InterPro" id="IPR013083">
    <property type="entry name" value="Znf_RING/FYVE/PHD"/>
</dbReference>
<keyword evidence="5" id="KW-0175">Coiled coil</keyword>
<evidence type="ECO:0000313" key="8">
    <source>
        <dbReference type="EMBL" id="KAF5320318.1"/>
    </source>
</evidence>
<dbReference type="PROSITE" id="PS00518">
    <property type="entry name" value="ZF_RING_1"/>
    <property type="match status" value="1"/>
</dbReference>
<keyword evidence="3" id="KW-0862">Zinc</keyword>
<dbReference type="AlphaFoldDB" id="A0A8H5BD64"/>
<dbReference type="InterPro" id="IPR027370">
    <property type="entry name" value="Znf-RING_euk"/>
</dbReference>
<dbReference type="Gene3D" id="3.30.40.10">
    <property type="entry name" value="Zinc/RING finger domain, C3HC4 (zinc finger)"/>
    <property type="match status" value="1"/>
</dbReference>
<dbReference type="InterPro" id="IPR047153">
    <property type="entry name" value="TRIM45/56/19-like"/>
</dbReference>
<name>A0A8H5BD64_9AGAR</name>
<gene>
    <name evidence="8" type="ORF">D9611_011298</name>
</gene>
<evidence type="ECO:0000256" key="1">
    <source>
        <dbReference type="ARBA" id="ARBA00022723"/>
    </source>
</evidence>
<feature type="region of interest" description="Disordered" evidence="6">
    <location>
        <begin position="215"/>
        <end position="251"/>
    </location>
</feature>
<organism evidence="8 9">
    <name type="scientific">Ephemerocybe angulata</name>
    <dbReference type="NCBI Taxonomy" id="980116"/>
    <lineage>
        <taxon>Eukaryota</taxon>
        <taxon>Fungi</taxon>
        <taxon>Dikarya</taxon>
        <taxon>Basidiomycota</taxon>
        <taxon>Agaricomycotina</taxon>
        <taxon>Agaricomycetes</taxon>
        <taxon>Agaricomycetidae</taxon>
        <taxon>Agaricales</taxon>
        <taxon>Agaricineae</taxon>
        <taxon>Psathyrellaceae</taxon>
        <taxon>Ephemerocybe</taxon>
    </lineage>
</organism>
<evidence type="ECO:0000313" key="9">
    <source>
        <dbReference type="Proteomes" id="UP000541558"/>
    </source>
</evidence>
<feature type="coiled-coil region" evidence="5">
    <location>
        <begin position="181"/>
        <end position="215"/>
    </location>
</feature>
<dbReference type="InterPro" id="IPR017907">
    <property type="entry name" value="Znf_RING_CS"/>
</dbReference>
<keyword evidence="9" id="KW-1185">Reference proteome</keyword>
<sequence length="449" mass="48485">MSGQCSICLGEYDEPVCIPCGHVYCVGCITDVVNRPDEAVTARCPTCRTEFHLVVPDLTYLPKKYHPFVISPLRRIYLPAPAPPSPSPSTSSLLKAEEQSRAALSQLEAEVAKYKSRVATHRETEEMLMQQCERHQAKAHAYREREWEARKEVRRLGKEAREVGERVMELEGSLERVIEGGRRAEERAGRLEGEVGRLRKENEALELKLRLMNIQGGTPKRTSTPHPGGPDPSSDEALDPSSSISTNNSSININVNIGTSTYATTLHHAGYSESISAPIPSGSTSPRRVTRPLPRSRLSIGPSTVSNTKVSSTKKTAHKKAGVHAASLPMSMTTPLGFPMDLGSTKKARLVGQAGAQNEQNGRTGVDPGTLANRASNSNLNANAKVFSLRGALDDGAAAARRKTIDGEAFYEAVSAGSGAPRHVSGQGHVPRKKSVSHMRSVSVGVMDE</sequence>
<dbReference type="SUPFAM" id="SSF57850">
    <property type="entry name" value="RING/U-box"/>
    <property type="match status" value="1"/>
</dbReference>
<dbReference type="InterPro" id="IPR001841">
    <property type="entry name" value="Znf_RING"/>
</dbReference>
<evidence type="ECO:0000256" key="5">
    <source>
        <dbReference type="SAM" id="Coils"/>
    </source>
</evidence>
<dbReference type="OrthoDB" id="6270329at2759"/>
<evidence type="ECO:0000259" key="7">
    <source>
        <dbReference type="PROSITE" id="PS50089"/>
    </source>
</evidence>
<dbReference type="GO" id="GO:0061630">
    <property type="term" value="F:ubiquitin protein ligase activity"/>
    <property type="evidence" value="ECO:0007669"/>
    <property type="project" value="TreeGrafter"/>
</dbReference>
<protein>
    <recommendedName>
        <fullName evidence="7">RING-type domain-containing protein</fullName>
    </recommendedName>
</protein>
<feature type="region of interest" description="Disordered" evidence="6">
    <location>
        <begin position="418"/>
        <end position="449"/>
    </location>
</feature>
<reference evidence="8 9" key="1">
    <citation type="journal article" date="2020" name="ISME J.">
        <title>Uncovering the hidden diversity of litter-decomposition mechanisms in mushroom-forming fungi.</title>
        <authorList>
            <person name="Floudas D."/>
            <person name="Bentzer J."/>
            <person name="Ahren D."/>
            <person name="Johansson T."/>
            <person name="Persson P."/>
            <person name="Tunlid A."/>
        </authorList>
    </citation>
    <scope>NUCLEOTIDE SEQUENCE [LARGE SCALE GENOMIC DNA]</scope>
    <source>
        <strain evidence="8 9">CBS 175.51</strain>
    </source>
</reference>
<dbReference type="PANTHER" id="PTHR25462">
    <property type="entry name" value="BONUS, ISOFORM C-RELATED"/>
    <property type="match status" value="1"/>
</dbReference>
<evidence type="ECO:0000256" key="3">
    <source>
        <dbReference type="ARBA" id="ARBA00022833"/>
    </source>
</evidence>
<dbReference type="Proteomes" id="UP000541558">
    <property type="component" value="Unassembled WGS sequence"/>
</dbReference>
<dbReference type="PANTHER" id="PTHR25462:SF296">
    <property type="entry name" value="MEIOTIC P26, ISOFORM F"/>
    <property type="match status" value="1"/>
</dbReference>
<keyword evidence="1" id="KW-0479">Metal-binding</keyword>
<feature type="compositionally biased region" description="Low complexity" evidence="6">
    <location>
        <begin position="303"/>
        <end position="314"/>
    </location>
</feature>
<dbReference type="GO" id="GO:0008270">
    <property type="term" value="F:zinc ion binding"/>
    <property type="evidence" value="ECO:0007669"/>
    <property type="project" value="UniProtKB-KW"/>
</dbReference>